<reference evidence="1" key="2">
    <citation type="journal article" date="2015" name="Fish Shellfish Immunol.">
        <title>Early steps in the European eel (Anguilla anguilla)-Vibrio vulnificus interaction in the gills: Role of the RtxA13 toxin.</title>
        <authorList>
            <person name="Callol A."/>
            <person name="Pajuelo D."/>
            <person name="Ebbesson L."/>
            <person name="Teles M."/>
            <person name="MacKenzie S."/>
            <person name="Amaro C."/>
        </authorList>
    </citation>
    <scope>NUCLEOTIDE SEQUENCE</scope>
</reference>
<reference evidence="1" key="1">
    <citation type="submission" date="2014-11" db="EMBL/GenBank/DDBJ databases">
        <authorList>
            <person name="Amaro Gonzalez C."/>
        </authorList>
    </citation>
    <scope>NUCLEOTIDE SEQUENCE</scope>
</reference>
<protein>
    <submittedName>
        <fullName evidence="1">Uncharacterized protein</fullName>
    </submittedName>
</protein>
<dbReference type="EMBL" id="GBXM01028541">
    <property type="protein sequence ID" value="JAH80036.1"/>
    <property type="molecule type" value="Transcribed_RNA"/>
</dbReference>
<dbReference type="AlphaFoldDB" id="A0A0E9VPS1"/>
<accession>A0A0E9VPS1</accession>
<proteinExistence type="predicted"/>
<evidence type="ECO:0000313" key="1">
    <source>
        <dbReference type="EMBL" id="JAH80036.1"/>
    </source>
</evidence>
<sequence>MGVCVLLTIIALETRRGTQNTQYALIQSLKCVT</sequence>
<name>A0A0E9VPS1_ANGAN</name>
<organism evidence="1">
    <name type="scientific">Anguilla anguilla</name>
    <name type="common">European freshwater eel</name>
    <name type="synonym">Muraena anguilla</name>
    <dbReference type="NCBI Taxonomy" id="7936"/>
    <lineage>
        <taxon>Eukaryota</taxon>
        <taxon>Metazoa</taxon>
        <taxon>Chordata</taxon>
        <taxon>Craniata</taxon>
        <taxon>Vertebrata</taxon>
        <taxon>Euteleostomi</taxon>
        <taxon>Actinopterygii</taxon>
        <taxon>Neopterygii</taxon>
        <taxon>Teleostei</taxon>
        <taxon>Anguilliformes</taxon>
        <taxon>Anguillidae</taxon>
        <taxon>Anguilla</taxon>
    </lineage>
</organism>